<keyword evidence="2" id="KW-1185">Reference proteome</keyword>
<name>A0ACD4UHJ2_9CAUD</name>
<protein>
    <submittedName>
        <fullName evidence="1">Uncharacterized protein</fullName>
    </submittedName>
</protein>
<reference evidence="1" key="1">
    <citation type="submission" date="2023-06" db="EMBL/GenBank/DDBJ databases">
        <authorList>
            <person name="DeJong R.J."/>
            <person name="Yoon E."/>
            <person name="Radersma M."/>
            <person name="Veenstra M."/>
            <person name="Churu J."/>
            <person name="Moleakunnel K."/>
            <person name="Weaver G."/>
            <person name="Hill E."/>
            <person name="Janvier A."/>
            <person name="Harlow L."/>
            <person name="Kramer C."/>
            <person name="Seinen K."/>
            <person name="Chen A."/>
            <person name="Minasian M."/>
            <person name="Doorn S."/>
            <person name="Dole C."/>
            <person name="Ramsey F."/>
            <person name="Nieze J."/>
            <person name="Baker A."/>
            <person name="Swierenga S."/>
            <person name="White A."/>
            <person name="Howland A."/>
            <person name="Ko C."/>
            <person name="Russell D.A."/>
            <person name="Jacobs-Sera D."/>
            <person name="Hatfull G.F."/>
        </authorList>
    </citation>
    <scope>NUCLEOTIDE SEQUENCE</scope>
</reference>
<proteinExistence type="predicted"/>
<gene>
    <name evidence="1" type="primary">42</name>
    <name evidence="1" type="ORF">SEA_REYNAULD_42</name>
</gene>
<sequence length="480" mass="50698">MRFSFVDKRLEAIAGRPAAIVLQPGVDSVLEAADRMEGLSTYILYSASGDTSLGWPTIANVATSTNLGRISLQGGSAGTPNISSRVDTLNGQTNRTLSLAGGLLAGVHTVSVVVTKGMTSASASLDSGGLVTGDLTPGQGIPRTIIGLASALMNYANPMMMLVYNQAHDLPTRRRIESYLRSLTRPQVTLPFKNAGGDQPTIETLPDGTVQFTTKTTGTTTLFWNPIPYDIRPGQQVTLRATVTGPADQMILRQTNWAYLSTMAPGMTNAERVTVNTPVGLGLAFPTVRISGKPIGTVVTLSPMIVDIFTPPTGVETSIGYGRVGATSGMALRPSERPTDPCTIYAVWPSGTKASERLTIQGNWIAMGRSGDGRAFAMRGREPSVNVILYGEALPEQEPVAMSAVADGQTLNLITIGPSGEPKTFSINCGPPYADPTTFSLSGGGTNGPVTHFYRGIHSREKRIAIMKSLAESRGGWVIP</sequence>
<evidence type="ECO:0000313" key="1">
    <source>
        <dbReference type="EMBL" id="WKW85494.1"/>
    </source>
</evidence>
<dbReference type="EMBL" id="OR159659">
    <property type="protein sequence ID" value="WKW85494.1"/>
    <property type="molecule type" value="Genomic_DNA"/>
</dbReference>
<evidence type="ECO:0000313" key="2">
    <source>
        <dbReference type="Proteomes" id="UP001654496"/>
    </source>
</evidence>
<dbReference type="Proteomes" id="UP001654496">
    <property type="component" value="Segment"/>
</dbReference>
<organism evidence="1 2">
    <name type="scientific">Rhodococcus phage Reynauld</name>
    <dbReference type="NCBI Taxonomy" id="3062845"/>
    <lineage>
        <taxon>Viruses</taxon>
        <taxon>Duplodnaviria</taxon>
        <taxon>Heunggongvirae</taxon>
        <taxon>Uroviricota</taxon>
        <taxon>Caudoviricetes</taxon>
        <taxon>Caudoviricetes incertae sedis</taxon>
        <taxon>Reynauldvirus</taxon>
        <taxon>Reynauldvirus reynauld</taxon>
    </lineage>
</organism>
<accession>A0ACD4UHJ2</accession>